<dbReference type="EC" id="7.-.-.-" evidence="10"/>
<dbReference type="AlphaFoldDB" id="A0A2X0V866"/>
<keyword evidence="6 10" id="KW-1278">Translocase</keyword>
<feature type="transmembrane region" description="Helical" evidence="10">
    <location>
        <begin position="133"/>
        <end position="152"/>
    </location>
</feature>
<dbReference type="GO" id="GO:0022900">
    <property type="term" value="P:electron transport chain"/>
    <property type="evidence" value="ECO:0007669"/>
    <property type="project" value="UniProtKB-UniRule"/>
</dbReference>
<dbReference type="GO" id="GO:0016491">
    <property type="term" value="F:oxidoreductase activity"/>
    <property type="evidence" value="ECO:0007669"/>
    <property type="project" value="UniProtKB-KW"/>
</dbReference>
<keyword evidence="1 10" id="KW-0813">Transport</keyword>
<keyword evidence="12" id="KW-1185">Reference proteome</keyword>
<comment type="similarity">
    <text evidence="10">Belongs to the NqrB/RnfD family.</text>
</comment>
<sequence length="366" mass="40027">MQITVQSSKQNLGIENAPHLRESITTQKIMLYVLLALLPAFGVMTYFYGYGTLVQFVISSVSAVFFEIVVALLRHRKIVHHLKDLSYLVTAALLALTLPPLLPWYLTIVATAFAILLVKHAFGGLGMNVFNPAMAGFIFLVIATPSVFYSTYLTPTHKAYDVVTLNASLDAISLYKSPVIYQEELKIRSQGAEALTGATHLESLKTLRKANAVHDTQSIDFSYGGNEAYMYLAIAYGLSGIILIALKVIHYHMPLAFLATIAGAGYLYHYLDPAMSIGYIEHLLLGGTMLCAFFIITDPVTNAGTLRGRIVFSIFVALLVIVIRVNGSYSDSVAFAVLLGNCAAPLIDVMTRRRPFGIGYREGGLD</sequence>
<dbReference type="Pfam" id="PF03116">
    <property type="entry name" value="NQR2_RnfD_RnfE"/>
    <property type="match status" value="1"/>
</dbReference>
<dbReference type="GO" id="GO:0005886">
    <property type="term" value="C:plasma membrane"/>
    <property type="evidence" value="ECO:0007669"/>
    <property type="project" value="UniProtKB-SubCell"/>
</dbReference>
<evidence type="ECO:0000256" key="4">
    <source>
        <dbReference type="ARBA" id="ARBA00022643"/>
    </source>
</evidence>
<evidence type="ECO:0000256" key="8">
    <source>
        <dbReference type="ARBA" id="ARBA00022989"/>
    </source>
</evidence>
<accession>A0A2X0V866</accession>
<keyword evidence="10" id="KW-0997">Cell inner membrane</keyword>
<keyword evidence="5 10" id="KW-0812">Transmembrane</keyword>
<evidence type="ECO:0000256" key="10">
    <source>
        <dbReference type="HAMAP-Rule" id="MF_00462"/>
    </source>
</evidence>
<dbReference type="InterPro" id="IPR004338">
    <property type="entry name" value="NqrB/RnfD"/>
</dbReference>
<dbReference type="PANTHER" id="PTHR30578">
    <property type="entry name" value="ELECTRON TRANSPORT COMPLEX PROTEIN RNFD"/>
    <property type="match status" value="1"/>
</dbReference>
<dbReference type="Proteomes" id="UP000250086">
    <property type="component" value="Unassembled WGS sequence"/>
</dbReference>
<evidence type="ECO:0000256" key="6">
    <source>
        <dbReference type="ARBA" id="ARBA00022967"/>
    </source>
</evidence>
<evidence type="ECO:0000256" key="2">
    <source>
        <dbReference type="ARBA" id="ARBA00022553"/>
    </source>
</evidence>
<comment type="function">
    <text evidence="10">Part of a membrane-bound complex that couples electron transfer with translocation of ions across the membrane.</text>
</comment>
<protein>
    <recommendedName>
        <fullName evidence="10">Ion-translocating oxidoreductase complex subunit D</fullName>
        <ecNumber evidence="10">7.-.-.-</ecNumber>
    </recommendedName>
    <alternativeName>
        <fullName evidence="10">Rnf electron transport complex subunit D</fullName>
    </alternativeName>
</protein>
<gene>
    <name evidence="11" type="primary">nqrB_2</name>
    <name evidence="10" type="synonym">rnfD</name>
    <name evidence="11" type="ORF">NCTC13093_02072</name>
</gene>
<dbReference type="InterPro" id="IPR011303">
    <property type="entry name" value="RnfD_bac"/>
</dbReference>
<dbReference type="RefSeq" id="WP_113744704.1">
    <property type="nucleotide sequence ID" value="NZ_UAPV01000001.1"/>
</dbReference>
<feature type="transmembrane region" description="Helical" evidence="10">
    <location>
        <begin position="54"/>
        <end position="73"/>
    </location>
</feature>
<keyword evidence="10" id="KW-1003">Cell membrane</keyword>
<dbReference type="HAMAP" id="MF_00462">
    <property type="entry name" value="RsxD_RnfD"/>
    <property type="match status" value="1"/>
</dbReference>
<feature type="transmembrane region" description="Helical" evidence="10">
    <location>
        <begin position="29"/>
        <end position="48"/>
    </location>
</feature>
<comment type="subcellular location">
    <subcellularLocation>
        <location evidence="10">Cell inner membrane</location>
        <topology evidence="10">Multi-pass membrane protein</topology>
    </subcellularLocation>
</comment>
<feature type="transmembrane region" description="Helical" evidence="10">
    <location>
        <begin position="228"/>
        <end position="246"/>
    </location>
</feature>
<dbReference type="PANTHER" id="PTHR30578:SF0">
    <property type="entry name" value="ION-TRANSLOCATING OXIDOREDUCTASE COMPLEX SUBUNIT D"/>
    <property type="match status" value="1"/>
</dbReference>
<evidence type="ECO:0000256" key="7">
    <source>
        <dbReference type="ARBA" id="ARBA00022982"/>
    </source>
</evidence>
<comment type="cofactor">
    <cofactor evidence="10">
        <name>FMN</name>
        <dbReference type="ChEBI" id="CHEBI:58210"/>
    </cofactor>
</comment>
<name>A0A2X0V866_9GAMM</name>
<dbReference type="GO" id="GO:0055085">
    <property type="term" value="P:transmembrane transport"/>
    <property type="evidence" value="ECO:0007669"/>
    <property type="project" value="InterPro"/>
</dbReference>
<keyword evidence="3 10" id="KW-0285">Flavoprotein</keyword>
<keyword evidence="11" id="KW-0560">Oxidoreductase</keyword>
<evidence type="ECO:0000313" key="12">
    <source>
        <dbReference type="Proteomes" id="UP000250086"/>
    </source>
</evidence>
<dbReference type="NCBIfam" id="TIGR01946">
    <property type="entry name" value="rnfD"/>
    <property type="match status" value="1"/>
</dbReference>
<evidence type="ECO:0000256" key="5">
    <source>
        <dbReference type="ARBA" id="ARBA00022692"/>
    </source>
</evidence>
<keyword evidence="9 10" id="KW-0472">Membrane</keyword>
<evidence type="ECO:0000256" key="1">
    <source>
        <dbReference type="ARBA" id="ARBA00022448"/>
    </source>
</evidence>
<reference evidence="11 12" key="1">
    <citation type="submission" date="2018-06" db="EMBL/GenBank/DDBJ databases">
        <authorList>
            <consortium name="Pathogen Informatics"/>
            <person name="Doyle S."/>
        </authorList>
    </citation>
    <scope>NUCLEOTIDE SEQUENCE [LARGE SCALE GENOMIC DNA]</scope>
    <source>
        <strain evidence="11 12">NCTC13093</strain>
    </source>
</reference>
<organism evidence="11 12">
    <name type="scientific">Anaerobiospirillum thomasii</name>
    <dbReference type="NCBI Taxonomy" id="179995"/>
    <lineage>
        <taxon>Bacteria</taxon>
        <taxon>Pseudomonadati</taxon>
        <taxon>Pseudomonadota</taxon>
        <taxon>Gammaproteobacteria</taxon>
        <taxon>Aeromonadales</taxon>
        <taxon>Succinivibrionaceae</taxon>
        <taxon>Anaerobiospirillum</taxon>
    </lineage>
</organism>
<keyword evidence="4 10" id="KW-0288">FMN</keyword>
<feature type="transmembrane region" description="Helical" evidence="10">
    <location>
        <begin position="85"/>
        <end position="102"/>
    </location>
</feature>
<evidence type="ECO:0000256" key="9">
    <source>
        <dbReference type="ARBA" id="ARBA00023136"/>
    </source>
</evidence>
<evidence type="ECO:0000256" key="3">
    <source>
        <dbReference type="ARBA" id="ARBA00022630"/>
    </source>
</evidence>
<evidence type="ECO:0000313" key="11">
    <source>
        <dbReference type="EMBL" id="SPT70654.1"/>
    </source>
</evidence>
<feature type="modified residue" description="FMN phosphoryl threonine" evidence="10">
    <location>
        <position position="199"/>
    </location>
</feature>
<keyword evidence="2 10" id="KW-0597">Phosphoprotein</keyword>
<proteinExistence type="inferred from homology"/>
<dbReference type="EMBL" id="UAPV01000001">
    <property type="protein sequence ID" value="SPT70654.1"/>
    <property type="molecule type" value="Genomic_DNA"/>
</dbReference>
<keyword evidence="8 10" id="KW-1133">Transmembrane helix</keyword>
<comment type="subunit">
    <text evidence="10">The complex is composed of six subunits: RnfA, RnfB, RnfC, RnfD, RnfE and RnfG.</text>
</comment>
<feature type="transmembrane region" description="Helical" evidence="10">
    <location>
        <begin position="308"/>
        <end position="327"/>
    </location>
</feature>
<keyword evidence="7 10" id="KW-0249">Electron transport</keyword>
<feature type="transmembrane region" description="Helical" evidence="10">
    <location>
        <begin position="277"/>
        <end position="296"/>
    </location>
</feature>